<protein>
    <submittedName>
        <fullName evidence="2">Uncharacterized protein</fullName>
    </submittedName>
</protein>
<organism evidence="2 3">
    <name type="scientific">Tropilaelaps mercedesae</name>
    <dbReference type="NCBI Taxonomy" id="418985"/>
    <lineage>
        <taxon>Eukaryota</taxon>
        <taxon>Metazoa</taxon>
        <taxon>Ecdysozoa</taxon>
        <taxon>Arthropoda</taxon>
        <taxon>Chelicerata</taxon>
        <taxon>Arachnida</taxon>
        <taxon>Acari</taxon>
        <taxon>Parasitiformes</taxon>
        <taxon>Mesostigmata</taxon>
        <taxon>Gamasina</taxon>
        <taxon>Dermanyssoidea</taxon>
        <taxon>Laelapidae</taxon>
        <taxon>Tropilaelaps</taxon>
    </lineage>
</organism>
<dbReference type="InParanoid" id="A0A1V9XI54"/>
<keyword evidence="3" id="KW-1185">Reference proteome</keyword>
<feature type="region of interest" description="Disordered" evidence="1">
    <location>
        <begin position="45"/>
        <end position="73"/>
    </location>
</feature>
<feature type="compositionally biased region" description="Basic and acidic residues" evidence="1">
    <location>
        <begin position="50"/>
        <end position="63"/>
    </location>
</feature>
<evidence type="ECO:0000256" key="1">
    <source>
        <dbReference type="SAM" id="MobiDB-lite"/>
    </source>
</evidence>
<name>A0A1V9XI54_9ACAR</name>
<feature type="compositionally biased region" description="Polar residues" evidence="1">
    <location>
        <begin position="17"/>
        <end position="31"/>
    </location>
</feature>
<evidence type="ECO:0000313" key="3">
    <source>
        <dbReference type="Proteomes" id="UP000192247"/>
    </source>
</evidence>
<dbReference type="EMBL" id="MNPL01010555">
    <property type="protein sequence ID" value="OQR73053.1"/>
    <property type="molecule type" value="Genomic_DNA"/>
</dbReference>
<accession>A0A1V9XI54</accession>
<comment type="caution">
    <text evidence="2">The sequence shown here is derived from an EMBL/GenBank/DDBJ whole genome shotgun (WGS) entry which is preliminary data.</text>
</comment>
<sequence length="98" mass="10493">MADGHLLVGTAFHVNERPTSSQMTSDNDSTQPFCGALENISALLNSSPSDLDRSNVAHPRAEYNSDPPGGALDPNLLSTRWTLRLTPGATSNVDFRVP</sequence>
<dbReference type="Proteomes" id="UP000192247">
    <property type="component" value="Unassembled WGS sequence"/>
</dbReference>
<evidence type="ECO:0000313" key="2">
    <source>
        <dbReference type="EMBL" id="OQR73053.1"/>
    </source>
</evidence>
<gene>
    <name evidence="2" type="ORF">BIW11_03660</name>
</gene>
<proteinExistence type="predicted"/>
<feature type="region of interest" description="Disordered" evidence="1">
    <location>
        <begin position="1"/>
        <end position="31"/>
    </location>
</feature>
<dbReference type="AlphaFoldDB" id="A0A1V9XI54"/>
<reference evidence="2 3" key="1">
    <citation type="journal article" date="2017" name="Gigascience">
        <title>Draft genome of the honey bee ectoparasitic mite, Tropilaelaps mercedesae, is shaped by the parasitic life history.</title>
        <authorList>
            <person name="Dong X."/>
            <person name="Armstrong S.D."/>
            <person name="Xia D."/>
            <person name="Makepeace B.L."/>
            <person name="Darby A.C."/>
            <person name="Kadowaki T."/>
        </authorList>
    </citation>
    <scope>NUCLEOTIDE SEQUENCE [LARGE SCALE GENOMIC DNA]</scope>
    <source>
        <strain evidence="2">Wuxi-XJTLU</strain>
    </source>
</reference>